<proteinExistence type="predicted"/>
<protein>
    <submittedName>
        <fullName evidence="1">4,5-dihydroxyphthalate decarboxylase</fullName>
        <ecNumber evidence="1">4.1.1.55</ecNumber>
    </submittedName>
</protein>
<organism evidence="1">
    <name type="scientific">Chelativorans sp. (strain BNC1)</name>
    <dbReference type="NCBI Taxonomy" id="266779"/>
    <lineage>
        <taxon>Bacteria</taxon>
        <taxon>Pseudomonadati</taxon>
        <taxon>Pseudomonadota</taxon>
        <taxon>Alphaproteobacteria</taxon>
        <taxon>Hyphomicrobiales</taxon>
        <taxon>Phyllobacteriaceae</taxon>
        <taxon>Chelativorans</taxon>
    </lineage>
</organism>
<gene>
    <name evidence="1" type="ordered locus">Meso_0812</name>
</gene>
<dbReference type="KEGG" id="mes:Meso_0812"/>
<evidence type="ECO:0000313" key="1">
    <source>
        <dbReference type="EMBL" id="ABG62212.1"/>
    </source>
</evidence>
<reference evidence="1" key="1">
    <citation type="submission" date="2006-06" db="EMBL/GenBank/DDBJ databases">
        <title>Complete sequence of chromosome of Chelativorans sp. BNC1.</title>
        <authorList>
            <consortium name="US DOE Joint Genome Institute"/>
            <person name="Copeland A."/>
            <person name="Lucas S."/>
            <person name="Lapidus A."/>
            <person name="Barry K."/>
            <person name="Detter J.C."/>
            <person name="Glavina del Rio T."/>
            <person name="Hammon N."/>
            <person name="Israni S."/>
            <person name="Dalin E."/>
            <person name="Tice H."/>
            <person name="Pitluck S."/>
            <person name="Chertkov O."/>
            <person name="Brettin T."/>
            <person name="Bruce D."/>
            <person name="Han C."/>
            <person name="Tapia R."/>
            <person name="Gilna P."/>
            <person name="Schmutz J."/>
            <person name="Larimer F."/>
            <person name="Land M."/>
            <person name="Hauser L."/>
            <person name="Kyrpides N."/>
            <person name="Mikhailova N."/>
            <person name="Richardson P."/>
        </authorList>
    </citation>
    <scope>NUCLEOTIDE SEQUENCE</scope>
    <source>
        <strain evidence="1">BNC1</strain>
    </source>
</reference>
<dbReference type="EMBL" id="CP000390">
    <property type="protein sequence ID" value="ABG62212.1"/>
    <property type="molecule type" value="Genomic_DNA"/>
</dbReference>
<dbReference type="eggNOG" id="COG0715">
    <property type="taxonomic scope" value="Bacteria"/>
</dbReference>
<keyword evidence="1" id="KW-0456">Lyase</keyword>
<dbReference type="HOGENOM" id="CLU_072759_0_0_5"/>
<sequence>MAKLELTVATWDYDRVRPIMDGRVKVEGCEINFITVPPEECFHRAWYHQDFDVTEIGLSGYVIATSRGDGQVGGLSPYVGIPVFLSRSFRASGIYIRTDRGIEKPEDLKGKKIGVPEYQITAAVWSRGFLSDEYGVQVEDISWYQGGMSDAGRKDKWPNNLPEGFPLHFLGEGQTINQMLEDGELDAFIGPRTPRSYRDGETPIRRLFEDFETVEKNYYRKTGIFPIMHPLGLRREIYEKHPWLALNLYLAFSEAKRISQQEMLETAALKIGHPWIVSSTLSAQEVMGEDIFPYGVEKSRPTLEAAIRYSMEQHMAVRPVTIEELFPANTLMDPKT</sequence>
<dbReference type="AlphaFoldDB" id="Q11K63"/>
<name>Q11K63_CHESB</name>
<dbReference type="GO" id="GO:0018796">
    <property type="term" value="F:4,5-dihydroxyphthalate decarboxylase activity"/>
    <property type="evidence" value="ECO:0007669"/>
    <property type="project" value="UniProtKB-EC"/>
</dbReference>
<dbReference type="Gene3D" id="3.40.190.10">
    <property type="entry name" value="Periplasmic binding protein-like II"/>
    <property type="match status" value="1"/>
</dbReference>
<accession>Q11K63</accession>
<dbReference type="STRING" id="266779.Meso_0812"/>
<dbReference type="EC" id="4.1.1.55" evidence="1"/>
<dbReference type="OrthoDB" id="8689594at2"/>
<dbReference type="SUPFAM" id="SSF53850">
    <property type="entry name" value="Periplasmic binding protein-like II"/>
    <property type="match status" value="1"/>
</dbReference>